<dbReference type="Proteomes" id="UP000066014">
    <property type="component" value="Chromosome"/>
</dbReference>
<name>A0A060NMT4_9BURK</name>
<dbReference type="GO" id="GO:0006355">
    <property type="term" value="P:regulation of DNA-templated transcription"/>
    <property type="evidence" value="ECO:0007669"/>
    <property type="project" value="InterPro"/>
</dbReference>
<evidence type="ECO:0000256" key="2">
    <source>
        <dbReference type="ARBA" id="ARBA00022649"/>
    </source>
</evidence>
<protein>
    <submittedName>
        <fullName evidence="3">DNA-damage-inducible protein J</fullName>
    </submittedName>
</protein>
<dbReference type="PANTHER" id="PTHR38781">
    <property type="entry name" value="ANTITOXIN DINJ-RELATED"/>
    <property type="match status" value="1"/>
</dbReference>
<gene>
    <name evidence="3" type="ORF">SMCB_0472</name>
</gene>
<organism evidence="3 4">
    <name type="scientific">Serpentinimonas maccroryi</name>
    <dbReference type="NCBI Taxonomy" id="1458426"/>
    <lineage>
        <taxon>Bacteria</taxon>
        <taxon>Pseudomonadati</taxon>
        <taxon>Pseudomonadota</taxon>
        <taxon>Betaproteobacteria</taxon>
        <taxon>Burkholderiales</taxon>
        <taxon>Comamonadaceae</taxon>
        <taxon>Serpentinimonas</taxon>
    </lineage>
</organism>
<dbReference type="NCBIfam" id="TIGR02384">
    <property type="entry name" value="RelB_DinJ"/>
    <property type="match status" value="1"/>
</dbReference>
<evidence type="ECO:0000313" key="4">
    <source>
        <dbReference type="Proteomes" id="UP000066014"/>
    </source>
</evidence>
<dbReference type="HOGENOM" id="CLU_154558_12_0_4"/>
<dbReference type="STRING" id="1458426.SMCB_0472"/>
<sequence>MAATTTMIHVRVDENVKAQATETLASMGLTVSDAIRVFLTRVVADKELPFALKAPNATSRIAIAEANEIIKSRSARFAKPTTGHCRPSGSTTR</sequence>
<reference evidence="3 4" key="1">
    <citation type="journal article" date="2014" name="Nat. Commun.">
        <title>Physiological and genomic features of highly alkaliphilic hydrogen-utilizing Betaproteobacteria from a continental serpentinizing site.</title>
        <authorList>
            <person name="Suzuki S."/>
            <person name="Kuenen J.G."/>
            <person name="Schipper K."/>
            <person name="van der Velde S."/>
            <person name="Ishii S."/>
            <person name="Wu A."/>
            <person name="Sorokin D.Y."/>
            <person name="Tenney A."/>
            <person name="Meng X.Y."/>
            <person name="Morrill P.L."/>
            <person name="Kamagata Y."/>
            <person name="Muyzer G."/>
            <person name="Nealson K.H."/>
        </authorList>
    </citation>
    <scope>NUCLEOTIDE SEQUENCE [LARGE SCALE GENOMIC DNA]</scope>
    <source>
        <strain evidence="3 4">B1</strain>
    </source>
</reference>
<dbReference type="AlphaFoldDB" id="A0A060NMT4"/>
<dbReference type="PANTHER" id="PTHR38781:SF1">
    <property type="entry name" value="ANTITOXIN DINJ-RELATED"/>
    <property type="match status" value="1"/>
</dbReference>
<dbReference type="Pfam" id="PF04221">
    <property type="entry name" value="RelB"/>
    <property type="match status" value="1"/>
</dbReference>
<dbReference type="KEGG" id="cbab:SMCB_0472"/>
<dbReference type="InterPro" id="IPR013321">
    <property type="entry name" value="Arc_rbn_hlx_hlx"/>
</dbReference>
<dbReference type="GO" id="GO:0006351">
    <property type="term" value="P:DNA-templated transcription"/>
    <property type="evidence" value="ECO:0007669"/>
    <property type="project" value="TreeGrafter"/>
</dbReference>
<dbReference type="InterPro" id="IPR007337">
    <property type="entry name" value="RelB/DinJ"/>
</dbReference>
<evidence type="ECO:0000256" key="1">
    <source>
        <dbReference type="ARBA" id="ARBA00010562"/>
    </source>
</evidence>
<comment type="similarity">
    <text evidence="1">Belongs to the RelB/DinJ antitoxin family.</text>
</comment>
<proteinExistence type="inferred from homology"/>
<keyword evidence="2" id="KW-1277">Toxin-antitoxin system</keyword>
<dbReference type="OrthoDB" id="1666683at2"/>
<accession>A0A060NMT4</accession>
<dbReference type="RefSeq" id="WP_045534784.1">
    <property type="nucleotide sequence ID" value="NZ_AP014569.1"/>
</dbReference>
<dbReference type="EMBL" id="AP014569">
    <property type="protein sequence ID" value="BAO82700.1"/>
    <property type="molecule type" value="Genomic_DNA"/>
</dbReference>
<dbReference type="Gene3D" id="1.10.1220.10">
    <property type="entry name" value="Met repressor-like"/>
    <property type="match status" value="1"/>
</dbReference>
<evidence type="ECO:0000313" key="3">
    <source>
        <dbReference type="EMBL" id="BAO82700.1"/>
    </source>
</evidence>
<keyword evidence="4" id="KW-1185">Reference proteome</keyword>